<feature type="compositionally biased region" description="Polar residues" evidence="8">
    <location>
        <begin position="70"/>
        <end position="84"/>
    </location>
</feature>
<dbReference type="PROSITE" id="PS01052">
    <property type="entry name" value="CALPONIN_1"/>
    <property type="match status" value="1"/>
</dbReference>
<dbReference type="PANTHER" id="PTHR47385:SF12">
    <property type="entry name" value="CALPONIN-1"/>
    <property type="match status" value="1"/>
</dbReference>
<dbReference type="InterPro" id="IPR050606">
    <property type="entry name" value="Calponin-like"/>
</dbReference>
<dbReference type="Pfam" id="PF00307">
    <property type="entry name" value="CH"/>
    <property type="match status" value="1"/>
</dbReference>
<keyword evidence="4 7" id="KW-0112">Calmodulin-binding</keyword>
<feature type="region of interest" description="Disordered" evidence="8">
    <location>
        <begin position="61"/>
        <end position="109"/>
    </location>
</feature>
<dbReference type="InterPro" id="IPR003096">
    <property type="entry name" value="SM22_calponin"/>
</dbReference>
<dbReference type="AlphaFoldDB" id="A0A7J6DGE6"/>
<dbReference type="Gene3D" id="1.10.418.10">
    <property type="entry name" value="Calponin-like domain"/>
    <property type="match status" value="1"/>
</dbReference>
<dbReference type="Proteomes" id="UP000579812">
    <property type="component" value="Unassembled WGS sequence"/>
</dbReference>
<comment type="function">
    <text evidence="6 7">Thin filament-associated protein that is implicated in the regulation and modulation of smooth muscle contraction. It is capable of binding to actin, calmodulin and tropomyosin. The interaction of calponin with actin inhibits the actomyosin Mg-ATPase activity.</text>
</comment>
<evidence type="ECO:0000256" key="7">
    <source>
        <dbReference type="RuleBase" id="RU361224"/>
    </source>
</evidence>
<dbReference type="InterPro" id="IPR000557">
    <property type="entry name" value="Calponin_repeat"/>
</dbReference>
<feature type="compositionally biased region" description="Basic and acidic residues" evidence="8">
    <location>
        <begin position="85"/>
        <end position="95"/>
    </location>
</feature>
<dbReference type="InterPro" id="IPR001997">
    <property type="entry name" value="Calponin/LIMCH1"/>
</dbReference>
<name>A0A7J6DGE6_9TELE</name>
<evidence type="ECO:0000256" key="3">
    <source>
        <dbReference type="ARBA" id="ARBA00022737"/>
    </source>
</evidence>
<dbReference type="SMART" id="SM00033">
    <property type="entry name" value="CH"/>
    <property type="match status" value="1"/>
</dbReference>
<evidence type="ECO:0000256" key="6">
    <source>
        <dbReference type="ARBA" id="ARBA00025109"/>
    </source>
</evidence>
<dbReference type="EMBL" id="JAAMOB010000001">
    <property type="protein sequence ID" value="KAF4118350.1"/>
    <property type="molecule type" value="Genomic_DNA"/>
</dbReference>
<dbReference type="Pfam" id="PF00402">
    <property type="entry name" value="Calponin"/>
    <property type="match status" value="3"/>
</dbReference>
<comment type="similarity">
    <text evidence="1 7">Belongs to the calponin family.</text>
</comment>
<evidence type="ECO:0000256" key="8">
    <source>
        <dbReference type="SAM" id="MobiDB-lite"/>
    </source>
</evidence>
<dbReference type="PANTHER" id="PTHR47385">
    <property type="entry name" value="CALPONIN"/>
    <property type="match status" value="1"/>
</dbReference>
<dbReference type="GO" id="GO:0015629">
    <property type="term" value="C:actin cytoskeleton"/>
    <property type="evidence" value="ECO:0007669"/>
    <property type="project" value="TreeGrafter"/>
</dbReference>
<keyword evidence="3" id="KW-0677">Repeat</keyword>
<dbReference type="SUPFAM" id="SSF47576">
    <property type="entry name" value="Calponin-homology domain, CH-domain"/>
    <property type="match status" value="1"/>
</dbReference>
<dbReference type="InterPro" id="IPR001715">
    <property type="entry name" value="CH_dom"/>
</dbReference>
<evidence type="ECO:0000256" key="4">
    <source>
        <dbReference type="ARBA" id="ARBA00022860"/>
    </source>
</evidence>
<dbReference type="GO" id="GO:0005516">
    <property type="term" value="F:calmodulin binding"/>
    <property type="evidence" value="ECO:0007669"/>
    <property type="project" value="UniProtKB-KW"/>
</dbReference>
<comment type="caution">
    <text evidence="10">The sequence shown here is derived from an EMBL/GenBank/DDBJ whole genome shotgun (WGS) entry which is preliminary data.</text>
</comment>
<evidence type="ECO:0000256" key="1">
    <source>
        <dbReference type="ARBA" id="ARBA00009631"/>
    </source>
</evidence>
<accession>A0A7J6DGE6</accession>
<evidence type="ECO:0000313" key="11">
    <source>
        <dbReference type="Proteomes" id="UP000579812"/>
    </source>
</evidence>
<dbReference type="GO" id="GO:0007015">
    <property type="term" value="P:actin filament organization"/>
    <property type="evidence" value="ECO:0007669"/>
    <property type="project" value="TreeGrafter"/>
</dbReference>
<keyword evidence="2" id="KW-0597">Phosphoprotein</keyword>
<keyword evidence="11" id="KW-1185">Reference proteome</keyword>
<keyword evidence="5 7" id="KW-0009">Actin-binding</keyword>
<sequence>MKLYCQGFTVVFTTAGQNRCIALAIDERRWRHQINKKLVEQVAKRPQPMRDRLVQYNKQTEGHLKDGETSEQNSWASAQSADTHGSQEHQQDSTRETMSTQFSKGPTFGLSADVRNKLAQKYDPQTEEDLRMWIHEVTGRTVHDNFMEGLKDGVILCELINKLQPGSVPKISHSTLNWHKLENITHFIRAIGEYGLKPHDIFEANDLFEDMNHTQVQCTLITLAGVAKTKGFYTKSDIGVKYAAKKLRKFNPDKMKAGDSIISQQMGSNKFASQKGMTSYGTRRHLYDPNIQMEKPADRSTINLQMGTNKCASMAGMFALGTARQVTEKNVNLDPVDTTTVSLQMGTNKVPSQSGLTPMGGSRLVYDRKYCAKPDEQDGIDFVN</sequence>
<proteinExistence type="inferred from homology"/>
<dbReference type="PROSITE" id="PS50021">
    <property type="entry name" value="CH"/>
    <property type="match status" value="1"/>
</dbReference>
<reference evidence="10 11" key="1">
    <citation type="submission" date="2020-04" db="EMBL/GenBank/DDBJ databases">
        <title>Chromosome-level genome assembly of a cyprinid fish Onychostoma macrolepis by integration of Nanopore Sequencing, Bionano and Hi-C technology.</title>
        <authorList>
            <person name="Wang D."/>
        </authorList>
    </citation>
    <scope>NUCLEOTIDE SEQUENCE [LARGE SCALE GENOMIC DNA]</scope>
    <source>
        <strain evidence="10">SWU-2019</strain>
        <tissue evidence="10">Muscle</tissue>
    </source>
</reference>
<protein>
    <recommendedName>
        <fullName evidence="7">Calponin</fullName>
    </recommendedName>
</protein>
<evidence type="ECO:0000256" key="5">
    <source>
        <dbReference type="ARBA" id="ARBA00023203"/>
    </source>
</evidence>
<dbReference type="PRINTS" id="PR00888">
    <property type="entry name" value="SM22CALPONIN"/>
</dbReference>
<evidence type="ECO:0000313" key="10">
    <source>
        <dbReference type="EMBL" id="KAF4118350.1"/>
    </source>
</evidence>
<evidence type="ECO:0000256" key="2">
    <source>
        <dbReference type="ARBA" id="ARBA00022553"/>
    </source>
</evidence>
<dbReference type="PRINTS" id="PR00889">
    <property type="entry name" value="CALPONIN"/>
</dbReference>
<dbReference type="GO" id="GO:0051015">
    <property type="term" value="F:actin filament binding"/>
    <property type="evidence" value="ECO:0007669"/>
    <property type="project" value="TreeGrafter"/>
</dbReference>
<dbReference type="PROSITE" id="PS51122">
    <property type="entry name" value="CALPONIN_2"/>
    <property type="match status" value="3"/>
</dbReference>
<organism evidence="10 11">
    <name type="scientific">Onychostoma macrolepis</name>
    <dbReference type="NCBI Taxonomy" id="369639"/>
    <lineage>
        <taxon>Eukaryota</taxon>
        <taxon>Metazoa</taxon>
        <taxon>Chordata</taxon>
        <taxon>Craniata</taxon>
        <taxon>Vertebrata</taxon>
        <taxon>Euteleostomi</taxon>
        <taxon>Actinopterygii</taxon>
        <taxon>Neopterygii</taxon>
        <taxon>Teleostei</taxon>
        <taxon>Ostariophysi</taxon>
        <taxon>Cypriniformes</taxon>
        <taxon>Cyprinidae</taxon>
        <taxon>Acrossocheilinae</taxon>
        <taxon>Onychostoma</taxon>
    </lineage>
</organism>
<evidence type="ECO:0000259" key="9">
    <source>
        <dbReference type="PROSITE" id="PS50021"/>
    </source>
</evidence>
<dbReference type="GO" id="GO:0031032">
    <property type="term" value="P:actomyosin structure organization"/>
    <property type="evidence" value="ECO:0007669"/>
    <property type="project" value="InterPro"/>
</dbReference>
<gene>
    <name evidence="10" type="ORF">G5714_000401</name>
</gene>
<dbReference type="InterPro" id="IPR036872">
    <property type="entry name" value="CH_dom_sf"/>
</dbReference>
<feature type="domain" description="Calponin-homology (CH)" evidence="9">
    <location>
        <begin position="124"/>
        <end position="227"/>
    </location>
</feature>